<gene>
    <name evidence="1" type="ORF">ACFOUP_17075</name>
</gene>
<comment type="caution">
    <text evidence="1">The sequence shown here is derived from an EMBL/GenBank/DDBJ whole genome shotgun (WGS) entry which is preliminary data.</text>
</comment>
<dbReference type="EMBL" id="JBHSAV010000092">
    <property type="protein sequence ID" value="MFC3978100.1"/>
    <property type="molecule type" value="Genomic_DNA"/>
</dbReference>
<name>A0ABV8ESD0_9BACT</name>
<evidence type="ECO:0000313" key="2">
    <source>
        <dbReference type="Proteomes" id="UP001595766"/>
    </source>
</evidence>
<dbReference type="RefSeq" id="WP_241296119.1">
    <property type="nucleotide sequence ID" value="NZ_JAKZGR010000012.1"/>
</dbReference>
<accession>A0ABV8ESD0</accession>
<keyword evidence="2" id="KW-1185">Reference proteome</keyword>
<evidence type="ECO:0000313" key="1">
    <source>
        <dbReference type="EMBL" id="MFC3978100.1"/>
    </source>
</evidence>
<reference evidence="2" key="1">
    <citation type="journal article" date="2019" name="Int. J. Syst. Evol. Microbiol.">
        <title>The Global Catalogue of Microorganisms (GCM) 10K type strain sequencing project: providing services to taxonomists for standard genome sequencing and annotation.</title>
        <authorList>
            <consortium name="The Broad Institute Genomics Platform"/>
            <consortium name="The Broad Institute Genome Sequencing Center for Infectious Disease"/>
            <person name="Wu L."/>
            <person name="Ma J."/>
        </authorList>
    </citation>
    <scope>NUCLEOTIDE SEQUENCE [LARGE SCALE GENOMIC DNA]</scope>
    <source>
        <strain evidence="2">CECT 8551</strain>
    </source>
</reference>
<proteinExistence type="predicted"/>
<dbReference type="Proteomes" id="UP001595766">
    <property type="component" value="Unassembled WGS sequence"/>
</dbReference>
<sequence>MKIKENKSVSQNFEDDYKMIVESSKNSVVVESEWTKDGDFFQKLTMYDDNYVPIPTLGETTLIKDF</sequence>
<organism evidence="1 2">
    <name type="scientific">Belliella kenyensis</name>
    <dbReference type="NCBI Taxonomy" id="1472724"/>
    <lineage>
        <taxon>Bacteria</taxon>
        <taxon>Pseudomonadati</taxon>
        <taxon>Bacteroidota</taxon>
        <taxon>Cytophagia</taxon>
        <taxon>Cytophagales</taxon>
        <taxon>Cyclobacteriaceae</taxon>
        <taxon>Belliella</taxon>
    </lineage>
</organism>
<protein>
    <submittedName>
        <fullName evidence="1">Uncharacterized protein</fullName>
    </submittedName>
</protein>